<keyword evidence="3 10" id="KW-1134">Transmembrane beta strand</keyword>
<dbReference type="InterPro" id="IPR008969">
    <property type="entry name" value="CarboxyPept-like_regulatory"/>
</dbReference>
<evidence type="ECO:0000313" key="16">
    <source>
        <dbReference type="Proteomes" id="UP001168528"/>
    </source>
</evidence>
<dbReference type="Pfam" id="PF07715">
    <property type="entry name" value="Plug"/>
    <property type="match status" value="1"/>
</dbReference>
<keyword evidence="5 12" id="KW-0732">Signal</keyword>
<evidence type="ECO:0000256" key="2">
    <source>
        <dbReference type="ARBA" id="ARBA00022448"/>
    </source>
</evidence>
<dbReference type="SUPFAM" id="SSF56935">
    <property type="entry name" value="Porins"/>
    <property type="match status" value="1"/>
</dbReference>
<dbReference type="Proteomes" id="UP001168528">
    <property type="component" value="Unassembled WGS sequence"/>
</dbReference>
<evidence type="ECO:0000259" key="14">
    <source>
        <dbReference type="Pfam" id="PF07715"/>
    </source>
</evidence>
<comment type="similarity">
    <text evidence="10 11">Belongs to the TonB-dependent receptor family.</text>
</comment>
<dbReference type="InterPro" id="IPR000531">
    <property type="entry name" value="Beta-barrel_TonB"/>
</dbReference>
<feature type="domain" description="TonB-dependent receptor plug" evidence="14">
    <location>
        <begin position="125"/>
        <end position="233"/>
    </location>
</feature>
<dbReference type="PANTHER" id="PTHR30069:SF29">
    <property type="entry name" value="HEMOGLOBIN AND HEMOGLOBIN-HAPTOGLOBIN-BINDING PROTEIN 1-RELATED"/>
    <property type="match status" value="1"/>
</dbReference>
<reference evidence="15" key="1">
    <citation type="submission" date="2023-07" db="EMBL/GenBank/DDBJ databases">
        <title>The genome sequence of Rhodocytophaga aerolata KACC 12507.</title>
        <authorList>
            <person name="Zhang X."/>
        </authorList>
    </citation>
    <scope>NUCLEOTIDE SEQUENCE</scope>
    <source>
        <strain evidence="15">KACC 12507</strain>
    </source>
</reference>
<evidence type="ECO:0000256" key="6">
    <source>
        <dbReference type="ARBA" id="ARBA00023077"/>
    </source>
</evidence>
<evidence type="ECO:0000256" key="4">
    <source>
        <dbReference type="ARBA" id="ARBA00022692"/>
    </source>
</evidence>
<sequence>MNQLLARFFGICLFLSFYLGMQPCFSQSTTLSGNVTDAANNEPLVGVNVSVKGKLVGTVTDARGNFSLTTNTPPPFMLVFSTVGFESQEVEVSGDQSAIAVSLKEQVIMGQEVVVAASRMEESILESPVSIEKMDLRTIRETPAANFYDALANIKGIDLNTQSLTFKSVNTRGFNANGNVRVVQLIDGMDNQAPGLNFSVGNIVGISEIDLESVEVLPGASSALYGPNAIQGIILMTSKNPFQYQGLSANAKVGLMNVGREGVDPSFMREFSARYAKAFNNKFAFKVNASYLAAVDWRANDFRDKNAGLQEGSTRQTNPNFNGVNTYGDEAANSFNLQNVANNEGFIQQVLTPASAATGLSVAQLQAIIPNQEVTRTGYEERELANYDTESIKLSAALHYRITEDVEAILQGNYGTGTTMYTGIDRYSLTGFNLSQYKAEVKGSNFFVRAYTTQERSGDSYSTGTLGIFMNEAYKPGTRWFPEYTAAFLQARLLGQGQEQAHNSARTFADQGRFLPGSAQFNAAKDQIINTPIPRGARFTDKTNLYHAEAMYNFNKHFNFAEVVVGANYRLYDLNSEGTLFLQDDDGEEFNINEYGAYVQAAKKLFADRLKLTGSIRYDKNQNFKGQFSPRLSAVYTVANTHNFRVSYQTGFRIPNTQEQYIDLNTPQARLIGGLPIFQQRFNLVNNPAYTLQNVEEFGAAVQTNATAQSTIAQAVQLAQADAQAGRIPATEAAVAAQAQLYALGIGYQLALSSGVLQPYQFKEFKPERVQSYEIGYKSLIANKLMIDAYYYYNSYKSFVRQPILLQANPTNGPSDPLALLGLAGTRGIYASYASSEGRVNSHGWALGLDYSLPKGYTLGGNVAYNALIDADSELGQIQFNTPRYRSNVTLGNRNVFKNIGFNIAWRWQDAFLWESSFTIPATNTIVPAFNTIDAQISYKIAPLKSILKIGGSNIFNQYYTQAFGNPSIGGLYYISLTFDELLN</sequence>
<dbReference type="SUPFAM" id="SSF49464">
    <property type="entry name" value="Carboxypeptidase regulatory domain-like"/>
    <property type="match status" value="1"/>
</dbReference>
<accession>A0ABT8QZC7</accession>
<dbReference type="EMBL" id="JAUKPO010000001">
    <property type="protein sequence ID" value="MDO1445199.1"/>
    <property type="molecule type" value="Genomic_DNA"/>
</dbReference>
<dbReference type="InterPro" id="IPR039426">
    <property type="entry name" value="TonB-dep_rcpt-like"/>
</dbReference>
<dbReference type="PANTHER" id="PTHR30069">
    <property type="entry name" value="TONB-DEPENDENT OUTER MEMBRANE RECEPTOR"/>
    <property type="match status" value="1"/>
</dbReference>
<evidence type="ECO:0000256" key="1">
    <source>
        <dbReference type="ARBA" id="ARBA00004571"/>
    </source>
</evidence>
<dbReference type="InterPro" id="IPR012910">
    <property type="entry name" value="Plug_dom"/>
</dbReference>
<dbReference type="PROSITE" id="PS52016">
    <property type="entry name" value="TONB_DEPENDENT_REC_3"/>
    <property type="match status" value="1"/>
</dbReference>
<comment type="subcellular location">
    <subcellularLocation>
        <location evidence="1 10">Cell outer membrane</location>
        <topology evidence="1 10">Multi-pass membrane protein</topology>
    </subcellularLocation>
</comment>
<evidence type="ECO:0000256" key="9">
    <source>
        <dbReference type="ARBA" id="ARBA00023237"/>
    </source>
</evidence>
<dbReference type="Gene3D" id="2.40.170.20">
    <property type="entry name" value="TonB-dependent receptor, beta-barrel domain"/>
    <property type="match status" value="1"/>
</dbReference>
<keyword evidence="8 15" id="KW-0675">Receptor</keyword>
<protein>
    <submittedName>
        <fullName evidence="15">TonB-dependent receptor</fullName>
    </submittedName>
</protein>
<evidence type="ECO:0000256" key="7">
    <source>
        <dbReference type="ARBA" id="ARBA00023136"/>
    </source>
</evidence>
<evidence type="ECO:0000256" key="11">
    <source>
        <dbReference type="RuleBase" id="RU003357"/>
    </source>
</evidence>
<dbReference type="Pfam" id="PF00593">
    <property type="entry name" value="TonB_dep_Rec_b-barrel"/>
    <property type="match status" value="1"/>
</dbReference>
<feature type="signal peptide" evidence="12">
    <location>
        <begin position="1"/>
        <end position="26"/>
    </location>
</feature>
<dbReference type="InterPro" id="IPR037066">
    <property type="entry name" value="Plug_dom_sf"/>
</dbReference>
<keyword evidence="6 11" id="KW-0798">TonB box</keyword>
<keyword evidence="16" id="KW-1185">Reference proteome</keyword>
<evidence type="ECO:0000256" key="12">
    <source>
        <dbReference type="SAM" id="SignalP"/>
    </source>
</evidence>
<dbReference type="Gene3D" id="2.170.130.10">
    <property type="entry name" value="TonB-dependent receptor, plug domain"/>
    <property type="match status" value="1"/>
</dbReference>
<keyword evidence="7 10" id="KW-0472">Membrane</keyword>
<dbReference type="InterPro" id="IPR036942">
    <property type="entry name" value="Beta-barrel_TonB_sf"/>
</dbReference>
<keyword evidence="2 10" id="KW-0813">Transport</keyword>
<feature type="chain" id="PRO_5047296162" evidence="12">
    <location>
        <begin position="27"/>
        <end position="984"/>
    </location>
</feature>
<dbReference type="RefSeq" id="WP_302035989.1">
    <property type="nucleotide sequence ID" value="NZ_JAUKPO010000001.1"/>
</dbReference>
<evidence type="ECO:0000256" key="5">
    <source>
        <dbReference type="ARBA" id="ARBA00022729"/>
    </source>
</evidence>
<keyword evidence="4 10" id="KW-0812">Transmembrane</keyword>
<evidence type="ECO:0000259" key="13">
    <source>
        <dbReference type="Pfam" id="PF00593"/>
    </source>
</evidence>
<organism evidence="15 16">
    <name type="scientific">Rhodocytophaga aerolata</name>
    <dbReference type="NCBI Taxonomy" id="455078"/>
    <lineage>
        <taxon>Bacteria</taxon>
        <taxon>Pseudomonadati</taxon>
        <taxon>Bacteroidota</taxon>
        <taxon>Cytophagia</taxon>
        <taxon>Cytophagales</taxon>
        <taxon>Rhodocytophagaceae</taxon>
        <taxon>Rhodocytophaga</taxon>
    </lineage>
</organism>
<gene>
    <name evidence="15" type="ORF">Q0590_03000</name>
</gene>
<comment type="caution">
    <text evidence="15">The sequence shown here is derived from an EMBL/GenBank/DDBJ whole genome shotgun (WGS) entry which is preliminary data.</text>
</comment>
<dbReference type="Pfam" id="PF13715">
    <property type="entry name" value="CarbopepD_reg_2"/>
    <property type="match status" value="1"/>
</dbReference>
<name>A0ABT8QZC7_9BACT</name>
<keyword evidence="9 10" id="KW-0998">Cell outer membrane</keyword>
<feature type="domain" description="TonB-dependent receptor-like beta-barrel" evidence="13">
    <location>
        <begin position="412"/>
        <end position="953"/>
    </location>
</feature>
<dbReference type="Gene3D" id="2.60.40.1120">
    <property type="entry name" value="Carboxypeptidase-like, regulatory domain"/>
    <property type="match status" value="1"/>
</dbReference>
<evidence type="ECO:0000256" key="8">
    <source>
        <dbReference type="ARBA" id="ARBA00023170"/>
    </source>
</evidence>
<evidence type="ECO:0000256" key="3">
    <source>
        <dbReference type="ARBA" id="ARBA00022452"/>
    </source>
</evidence>
<evidence type="ECO:0000313" key="15">
    <source>
        <dbReference type="EMBL" id="MDO1445199.1"/>
    </source>
</evidence>
<proteinExistence type="inferred from homology"/>
<evidence type="ECO:0000256" key="10">
    <source>
        <dbReference type="PROSITE-ProRule" id="PRU01360"/>
    </source>
</evidence>